<dbReference type="GeneID" id="73472914"/>
<dbReference type="PANTHER" id="PTHR37984:SF5">
    <property type="entry name" value="PROTEIN NYNRIN-LIKE"/>
    <property type="match status" value="1"/>
</dbReference>
<dbReference type="Pfam" id="PF00665">
    <property type="entry name" value="rve"/>
    <property type="match status" value="1"/>
</dbReference>
<dbReference type="OrthoDB" id="4096693at2759"/>
<dbReference type="InterPro" id="IPR050951">
    <property type="entry name" value="Retrovirus_Pol_polyprotein"/>
</dbReference>
<evidence type="ECO:0000313" key="5">
    <source>
        <dbReference type="EMBL" id="KAG7660373.1"/>
    </source>
</evidence>
<keyword evidence="1" id="KW-0963">Cytoplasm</keyword>
<dbReference type="GO" id="GO:0015074">
    <property type="term" value="P:DNA integration"/>
    <property type="evidence" value="ECO:0007669"/>
    <property type="project" value="InterPro"/>
</dbReference>
<dbReference type="RefSeq" id="XP_049260607.1">
    <property type="nucleotide sequence ID" value="XM_049410254.1"/>
</dbReference>
<evidence type="ECO:0000259" key="4">
    <source>
        <dbReference type="PROSITE" id="PS50994"/>
    </source>
</evidence>
<comment type="caution">
    <text evidence="5">The sequence shown here is derived from an EMBL/GenBank/DDBJ whole genome shotgun (WGS) entry which is preliminary data.</text>
</comment>
<dbReference type="CDD" id="cd09274">
    <property type="entry name" value="RNase_HI_RT_Ty3"/>
    <property type="match status" value="1"/>
</dbReference>
<evidence type="ECO:0000256" key="1">
    <source>
        <dbReference type="ARBA" id="ARBA00022490"/>
    </source>
</evidence>
<dbReference type="PROSITE" id="PS50994">
    <property type="entry name" value="INTEGRASE"/>
    <property type="match status" value="1"/>
</dbReference>
<evidence type="ECO:0000259" key="3">
    <source>
        <dbReference type="PROSITE" id="PS50878"/>
    </source>
</evidence>
<name>A0A8J5QCQ3_9ASCO</name>
<dbReference type="FunFam" id="3.30.70.270:FF:000020">
    <property type="entry name" value="Transposon Tf2-6 polyprotein-like Protein"/>
    <property type="match status" value="1"/>
</dbReference>
<gene>
    <name evidence="5" type="ORF">J8A68_006115</name>
</gene>
<dbReference type="PROSITE" id="PS50878">
    <property type="entry name" value="RT_POL"/>
    <property type="match status" value="1"/>
</dbReference>
<reference evidence="5 6" key="1">
    <citation type="journal article" date="2021" name="DNA Res.">
        <title>Genome analysis of Candida subhashii reveals its hybrid nature and dual mitochondrial genome conformations.</title>
        <authorList>
            <person name="Mixao V."/>
            <person name="Hegedusova E."/>
            <person name="Saus E."/>
            <person name="Pryszcz L.P."/>
            <person name="Cillingova A."/>
            <person name="Nosek J."/>
            <person name="Gabaldon T."/>
        </authorList>
    </citation>
    <scope>NUCLEOTIDE SEQUENCE [LARGE SCALE GENOMIC DNA]</scope>
    <source>
        <strain evidence="5 6">CBS 10753</strain>
    </source>
</reference>
<feature type="domain" description="Reverse transcriptase" evidence="3">
    <location>
        <begin position="176"/>
        <end position="351"/>
    </location>
</feature>
<sequence length="805" mass="93573">MDYDYLRYFQGAKVRNASKPIVARTASNIFHKIKHETEIKLPKPFDCTLRVYLMKNLKQLLIGEPTLRKWNYEMRENRDKVCISKRCFYIVPRKIYKIPKKSDVLSITLEKDFTDFKQQLLKKYPMLFSTEPRPPKERTYKYHIITKDEIPVLQVPYFQTPEEKQVIKAFIDEKKKAGVLVDEIPGSWLSPVFAIKQKTKYRVVVDLRKVNDKTVVQPVYLPNFKDLSNELKTSKYFSVFDLKSAYHQIAVDEETSRKFGIITPFGNFNFTTLPFGAVNSPFVFSKFLNEILPKEHVFAYMDDILIHTPTLHLHKRMIDKVCKILNDNGLQMNLEKTQFIQRRVKFLGYYIHNNGLSPTIDKMKAINNWQLPTTTTEVRSVVNFTNFFRQFIPQMSEITGPLTDLIRNNPKKRHPIQHTKKSIEAFKKLKECLVNLPTLAIYNVNQPTYIFSDSSDAAIGGILCQIHRIGNKNCYLPISFASFKLNDTQKRYSAMEKELLAIITILKKFNYLCNGNVIVFTDHQSLSILQSKTTVPPMRIARFLDVLGAYSPTIKYLPGKNNYVADILSRYQTNNIDNAAEEKVNQIDAIEIQDLNDDDLEHIQSNLSDLSNDNVALDEYPYDKFRFEDGKLKVILKDRLVNVADRTEFTNHVAQIHKVHHPSIRVTDYLATMSLWHPDHKLITTDIVNHCEYCQVHSNFSKVQRELFILEPLHAFERWGLDYVILNEQNGVRYILVAVEYVTGLLYASATSTMEATTVHWMINWIYQLYGTPKEIVTDNGTSFVNSTIATLCQQLNIYLRIITQ</sequence>
<protein>
    <submittedName>
        <fullName evidence="5">Uncharacterized protein</fullName>
    </submittedName>
</protein>
<dbReference type="GO" id="GO:0003824">
    <property type="term" value="F:catalytic activity"/>
    <property type="evidence" value="ECO:0007669"/>
    <property type="project" value="UniProtKB-KW"/>
</dbReference>
<accession>A0A8J5QCQ3</accession>
<dbReference type="InterPro" id="IPR001584">
    <property type="entry name" value="Integrase_cat-core"/>
</dbReference>
<dbReference type="Pfam" id="PF00078">
    <property type="entry name" value="RVT_1"/>
    <property type="match status" value="1"/>
</dbReference>
<evidence type="ECO:0000256" key="2">
    <source>
        <dbReference type="ARBA" id="ARBA00023268"/>
    </source>
</evidence>
<evidence type="ECO:0000313" key="6">
    <source>
        <dbReference type="Proteomes" id="UP000694255"/>
    </source>
</evidence>
<dbReference type="Proteomes" id="UP000694255">
    <property type="component" value="Unassembled WGS sequence"/>
</dbReference>
<organism evidence="5 6">
    <name type="scientific">[Candida] subhashii</name>
    <dbReference type="NCBI Taxonomy" id="561895"/>
    <lineage>
        <taxon>Eukaryota</taxon>
        <taxon>Fungi</taxon>
        <taxon>Dikarya</taxon>
        <taxon>Ascomycota</taxon>
        <taxon>Saccharomycotina</taxon>
        <taxon>Pichiomycetes</taxon>
        <taxon>Debaryomycetaceae</taxon>
        <taxon>Spathaspora</taxon>
    </lineage>
</organism>
<dbReference type="AlphaFoldDB" id="A0A8J5QCQ3"/>
<feature type="domain" description="Integrase catalytic" evidence="4">
    <location>
        <begin position="708"/>
        <end position="805"/>
    </location>
</feature>
<dbReference type="PANTHER" id="PTHR37984">
    <property type="entry name" value="PROTEIN CBG26694"/>
    <property type="match status" value="1"/>
</dbReference>
<dbReference type="InterPro" id="IPR041577">
    <property type="entry name" value="RT_RNaseH_2"/>
</dbReference>
<dbReference type="EMBL" id="JAGSYN010000316">
    <property type="protein sequence ID" value="KAG7660373.1"/>
    <property type="molecule type" value="Genomic_DNA"/>
</dbReference>
<keyword evidence="2" id="KW-0511">Multifunctional enzyme</keyword>
<dbReference type="InterPro" id="IPR000477">
    <property type="entry name" value="RT_dom"/>
</dbReference>
<keyword evidence="6" id="KW-1185">Reference proteome</keyword>
<dbReference type="CDD" id="cd01647">
    <property type="entry name" value="RT_LTR"/>
    <property type="match status" value="1"/>
</dbReference>
<dbReference type="Pfam" id="PF17919">
    <property type="entry name" value="RT_RNaseH_2"/>
    <property type="match status" value="1"/>
</dbReference>
<proteinExistence type="predicted"/>